<dbReference type="EMBL" id="CM001436">
    <property type="protein sequence ID" value="EHQ36435.1"/>
    <property type="molecule type" value="Genomic_DNA"/>
</dbReference>
<dbReference type="InParanoid" id="H1Z2N2"/>
<keyword evidence="2" id="KW-1185">Reference proteome</keyword>
<accession>H1Z2N2</accession>
<dbReference type="RefSeq" id="WP_004078703.1">
    <property type="nucleotide sequence ID" value="NZ_CM001436.1"/>
</dbReference>
<dbReference type="Proteomes" id="UP000005741">
    <property type="component" value="Chromosome"/>
</dbReference>
<evidence type="ECO:0000313" key="1">
    <source>
        <dbReference type="EMBL" id="EHQ36435.1"/>
    </source>
</evidence>
<dbReference type="STRING" id="937775.Metlim_2384"/>
<name>H1Z2N2_9EURY</name>
<sequence length="124" mass="14633">MSGKYLQIRKEMCEWCGNSFKGCLKCQYFHTTDLGFWGVDCCYLTLEEAIKEAESSLEALKEEAYTNGWPEEMEDFRIIDYDGNPLYLFKERITSEYDKEWECPLITYDLVKIEDSEEVSNVRS</sequence>
<proteinExistence type="predicted"/>
<evidence type="ECO:0000313" key="2">
    <source>
        <dbReference type="Proteomes" id="UP000005741"/>
    </source>
</evidence>
<gene>
    <name evidence="1" type="ORF">Metlim_2384</name>
</gene>
<organism evidence="1 2">
    <name type="scientific">Methanoplanus limicola DSM 2279</name>
    <dbReference type="NCBI Taxonomy" id="937775"/>
    <lineage>
        <taxon>Archaea</taxon>
        <taxon>Methanobacteriati</taxon>
        <taxon>Methanobacteriota</taxon>
        <taxon>Stenosarchaea group</taxon>
        <taxon>Methanomicrobia</taxon>
        <taxon>Methanomicrobiales</taxon>
        <taxon>Methanomicrobiaceae</taxon>
        <taxon>Methanoplanus</taxon>
    </lineage>
</organism>
<dbReference type="AlphaFoldDB" id="H1Z2N2"/>
<dbReference type="HOGENOM" id="CLU_1998758_0_0_2"/>
<reference evidence="1 2" key="1">
    <citation type="submission" date="2011-10" db="EMBL/GenBank/DDBJ databases">
        <title>The Improved High-Quality Draft genome of Methanoplanus limicola DSM 2279.</title>
        <authorList>
            <consortium name="US DOE Joint Genome Institute (JGI-PGF)"/>
            <person name="Lucas S."/>
            <person name="Copeland A."/>
            <person name="Lapidus A."/>
            <person name="Glavina del Rio T."/>
            <person name="Dalin E."/>
            <person name="Tice H."/>
            <person name="Bruce D."/>
            <person name="Goodwin L."/>
            <person name="Pitluck S."/>
            <person name="Peters L."/>
            <person name="Mikhailova N."/>
            <person name="Lu M."/>
            <person name="Kyrpides N."/>
            <person name="Mavromatis K."/>
            <person name="Ivanova N."/>
            <person name="Markowitz V."/>
            <person name="Cheng J.-F."/>
            <person name="Hugenholtz P."/>
            <person name="Woyke T."/>
            <person name="Wu D."/>
            <person name="Wirth R."/>
            <person name="Brambilla E.-M."/>
            <person name="Klenk H.-P."/>
            <person name="Eisen J.A."/>
        </authorList>
    </citation>
    <scope>NUCLEOTIDE SEQUENCE [LARGE SCALE GENOMIC DNA]</scope>
    <source>
        <strain evidence="1 2">DSM 2279</strain>
    </source>
</reference>
<protein>
    <submittedName>
        <fullName evidence="1">Uncharacterized protein</fullName>
    </submittedName>
</protein>